<dbReference type="OrthoDB" id="1436858at2"/>
<dbReference type="RefSeq" id="WP_140990016.1">
    <property type="nucleotide sequence ID" value="NZ_VHIQ01000003.1"/>
</dbReference>
<keyword evidence="2" id="KW-1185">Reference proteome</keyword>
<reference evidence="1 2" key="1">
    <citation type="submission" date="2019-06" db="EMBL/GenBank/DDBJ databases">
        <title>Flavobacteriaceae Paucihalobacterium erythroidium CWB-1, complete genome.</title>
        <authorList>
            <person name="Wu S."/>
        </authorList>
    </citation>
    <scope>NUCLEOTIDE SEQUENCE [LARGE SCALE GENOMIC DNA]</scope>
    <source>
        <strain evidence="1 2">CWB-1</strain>
    </source>
</reference>
<evidence type="ECO:0000313" key="2">
    <source>
        <dbReference type="Proteomes" id="UP000317332"/>
    </source>
</evidence>
<accession>A0A506PKG4</accession>
<sequence length="183" mass="20421">MIKKLLFLSVIAIAITSCSKPQDPFEIGKRYIGLLTDSTQVKDLKLAFPEDSITSIVKAISFSSSSSQIEIYSNTGEKLLTLTATRPNDSTATIKTVKIESPLYKTTNGINKKSTFKDIKDNFKINKIDNLIGNVVVSVKEINAAFTIDKTELPAELRFDNTQTIDQLQIPGKAKIKYFMLHW</sequence>
<protein>
    <submittedName>
        <fullName evidence="1">Uncharacterized protein</fullName>
    </submittedName>
</protein>
<dbReference type="AlphaFoldDB" id="A0A506PKG4"/>
<organism evidence="1 2">
    <name type="scientific">Paucihalobacter ruber</name>
    <dbReference type="NCBI Taxonomy" id="2567861"/>
    <lineage>
        <taxon>Bacteria</taxon>
        <taxon>Pseudomonadati</taxon>
        <taxon>Bacteroidota</taxon>
        <taxon>Flavobacteriia</taxon>
        <taxon>Flavobacteriales</taxon>
        <taxon>Flavobacteriaceae</taxon>
        <taxon>Paucihalobacter</taxon>
    </lineage>
</organism>
<dbReference type="Proteomes" id="UP000317332">
    <property type="component" value="Unassembled WGS sequence"/>
</dbReference>
<proteinExistence type="predicted"/>
<dbReference type="PROSITE" id="PS51257">
    <property type="entry name" value="PROKAR_LIPOPROTEIN"/>
    <property type="match status" value="1"/>
</dbReference>
<dbReference type="EMBL" id="VHIQ01000003">
    <property type="protein sequence ID" value="TPV34119.1"/>
    <property type="molecule type" value="Genomic_DNA"/>
</dbReference>
<gene>
    <name evidence="1" type="ORF">FJ651_08155</name>
</gene>
<name>A0A506PKG4_9FLAO</name>
<evidence type="ECO:0000313" key="1">
    <source>
        <dbReference type="EMBL" id="TPV34119.1"/>
    </source>
</evidence>
<comment type="caution">
    <text evidence="1">The sequence shown here is derived from an EMBL/GenBank/DDBJ whole genome shotgun (WGS) entry which is preliminary data.</text>
</comment>